<keyword evidence="8" id="KW-0594">Phospholipid biosynthesis</keyword>
<evidence type="ECO:0000256" key="1">
    <source>
        <dbReference type="ARBA" id="ARBA00004141"/>
    </source>
</evidence>
<keyword evidence="5" id="KW-1133">Transmembrane helix</keyword>
<evidence type="ECO:0000256" key="6">
    <source>
        <dbReference type="ARBA" id="ARBA00023098"/>
    </source>
</evidence>
<proteinExistence type="inferred from homology"/>
<comment type="caution">
    <text evidence="11">The sequence shown here is derived from an EMBL/GenBank/DDBJ whole genome shotgun (WGS) entry which is preliminary data.</text>
</comment>
<dbReference type="GO" id="GO:0032049">
    <property type="term" value="P:cardiolipin biosynthetic process"/>
    <property type="evidence" value="ECO:0007669"/>
    <property type="project" value="TreeGrafter"/>
</dbReference>
<evidence type="ECO:0000256" key="10">
    <source>
        <dbReference type="RuleBase" id="RU003750"/>
    </source>
</evidence>
<accession>A0A8T1HMW4</accession>
<dbReference type="Pfam" id="PF01066">
    <property type="entry name" value="CDP-OH_P_transf"/>
    <property type="match status" value="1"/>
</dbReference>
<keyword evidence="7" id="KW-0472">Membrane</keyword>
<dbReference type="GO" id="GO:0005739">
    <property type="term" value="C:mitochondrion"/>
    <property type="evidence" value="ECO:0007669"/>
    <property type="project" value="TreeGrafter"/>
</dbReference>
<dbReference type="PROSITE" id="PS00379">
    <property type="entry name" value="CDP_ALCOHOL_P_TRANSF"/>
    <property type="match status" value="1"/>
</dbReference>
<dbReference type="GO" id="GO:0016020">
    <property type="term" value="C:membrane"/>
    <property type="evidence" value="ECO:0007669"/>
    <property type="project" value="UniProtKB-SubCell"/>
</dbReference>
<comment type="similarity">
    <text evidence="10">Belongs to the CDP-alcohol phosphatidyltransferase class-I family.</text>
</comment>
<dbReference type="GO" id="GO:0043337">
    <property type="term" value="F:cardiolipin synthase (CMP-forming)"/>
    <property type="evidence" value="ECO:0007669"/>
    <property type="project" value="TreeGrafter"/>
</dbReference>
<gene>
    <name evidence="11" type="ORF">PC129_g15588</name>
</gene>
<reference evidence="11" key="1">
    <citation type="submission" date="2018-05" db="EMBL/GenBank/DDBJ databases">
        <title>Effector identification in a new, highly contiguous assembly of the strawberry crown rot pathogen Phytophthora cactorum.</title>
        <authorList>
            <person name="Armitage A.D."/>
            <person name="Nellist C.F."/>
            <person name="Bates H."/>
            <person name="Vickerstaff R.J."/>
            <person name="Harrison R.J."/>
        </authorList>
    </citation>
    <scope>NUCLEOTIDE SEQUENCE</scope>
    <source>
        <strain evidence="11">P421</strain>
    </source>
</reference>
<dbReference type="VEuPathDB" id="FungiDB:PC110_g10025"/>
<evidence type="ECO:0000256" key="2">
    <source>
        <dbReference type="ARBA" id="ARBA00022516"/>
    </source>
</evidence>
<name>A0A8T1HMW4_9STRA</name>
<dbReference type="PANTHER" id="PTHR14269">
    <property type="entry name" value="CDP-DIACYLGLYCEROL--GLYCEROL-3-PHOSPHATE 3-PHOSPHATIDYLTRANSFERASE-RELATED"/>
    <property type="match status" value="1"/>
</dbReference>
<keyword evidence="3 10" id="KW-0808">Transferase</keyword>
<dbReference type="InterPro" id="IPR048254">
    <property type="entry name" value="CDP_ALCOHOL_P_TRANSF_CS"/>
</dbReference>
<dbReference type="Proteomes" id="UP000760860">
    <property type="component" value="Unassembled WGS sequence"/>
</dbReference>
<keyword evidence="2" id="KW-0444">Lipid biosynthesis</keyword>
<evidence type="ECO:0000256" key="4">
    <source>
        <dbReference type="ARBA" id="ARBA00022692"/>
    </source>
</evidence>
<evidence type="ECO:0000256" key="5">
    <source>
        <dbReference type="ARBA" id="ARBA00022989"/>
    </source>
</evidence>
<evidence type="ECO:0008006" key="13">
    <source>
        <dbReference type="Google" id="ProtNLM"/>
    </source>
</evidence>
<dbReference type="AlphaFoldDB" id="A0A8T1HMW4"/>
<dbReference type="EMBL" id="RCMV01000728">
    <property type="protein sequence ID" value="KAG3213471.1"/>
    <property type="molecule type" value="Genomic_DNA"/>
</dbReference>
<keyword evidence="6" id="KW-0443">Lipid metabolism</keyword>
<dbReference type="Gene3D" id="1.20.120.1760">
    <property type="match status" value="1"/>
</dbReference>
<evidence type="ECO:0000256" key="9">
    <source>
        <dbReference type="ARBA" id="ARBA00023264"/>
    </source>
</evidence>
<evidence type="ECO:0000256" key="8">
    <source>
        <dbReference type="ARBA" id="ARBA00023209"/>
    </source>
</evidence>
<keyword evidence="9" id="KW-1208">Phospholipid metabolism</keyword>
<dbReference type="InterPro" id="IPR043130">
    <property type="entry name" value="CDP-OH_PTrfase_TM_dom"/>
</dbReference>
<organism evidence="11 12">
    <name type="scientific">Phytophthora cactorum</name>
    <dbReference type="NCBI Taxonomy" id="29920"/>
    <lineage>
        <taxon>Eukaryota</taxon>
        <taxon>Sar</taxon>
        <taxon>Stramenopiles</taxon>
        <taxon>Oomycota</taxon>
        <taxon>Peronosporomycetes</taxon>
        <taxon>Peronosporales</taxon>
        <taxon>Peronosporaceae</taxon>
        <taxon>Phytophthora</taxon>
    </lineage>
</organism>
<evidence type="ECO:0000256" key="7">
    <source>
        <dbReference type="ARBA" id="ARBA00023136"/>
    </source>
</evidence>
<dbReference type="PANTHER" id="PTHR14269:SF60">
    <property type="entry name" value="CARDIOLIPIN SYNTHASE (CMP-FORMING)"/>
    <property type="match status" value="1"/>
</dbReference>
<protein>
    <recommendedName>
        <fullName evidence="13">CDP-alcohol phosphatidyltransferase</fullName>
    </recommendedName>
</protein>
<evidence type="ECO:0000313" key="11">
    <source>
        <dbReference type="EMBL" id="KAG3213471.1"/>
    </source>
</evidence>
<dbReference type="InterPro" id="IPR000462">
    <property type="entry name" value="CDP-OH_P_trans"/>
</dbReference>
<evidence type="ECO:0000256" key="3">
    <source>
        <dbReference type="ARBA" id="ARBA00022679"/>
    </source>
</evidence>
<dbReference type="FunFam" id="1.20.120.1760:FF:000033">
    <property type="entry name" value="CDP-alcohol phosphatidyltransferase"/>
    <property type="match status" value="1"/>
</dbReference>
<dbReference type="InterPro" id="IPR050324">
    <property type="entry name" value="CDP-alcohol_PTase-I"/>
</dbReference>
<sequence length="415" mass="45866">MKQSDHFRTQSQLTVVDMTPMVPRWWLAAAASGRSLGRWQAIPLRTQRVRTPINDCRVFSVLLSASEPRDRHAKTGKTRIRALVLHRAMSTAPSNESEQQKQQHELEAKTAARILKQKLKKDMETARNLAMHQVVNVPNVITAARILATPYLAHLIIQGDHVSAIGLLAVAGVSDWLDGFIARTFHQESIVGSFLDPFADKLLIGTLSLSMMWTGLLPLPLAALILGRDGLLIGGTFYHRLKTKDESSGFFDTSDSGAFEVKPSMLSKVNTALQLSVFGLSLTNAAWQIPPDPALNLLFGAVGTTTFLSGSEYLYGYLTKTGAFKPLPKAVERPLRKAVERTEAVIERTEAVVKRTEEVVKIPLQKAVQRTKERLKNENFLLSWSDIARDCTNLRGAPSIAALEVALRTSRVIVD</sequence>
<comment type="subcellular location">
    <subcellularLocation>
        <location evidence="1">Membrane</location>
        <topology evidence="1">Multi-pass membrane protein</topology>
    </subcellularLocation>
</comment>
<evidence type="ECO:0000313" key="12">
    <source>
        <dbReference type="Proteomes" id="UP000760860"/>
    </source>
</evidence>
<keyword evidence="4" id="KW-0812">Transmembrane</keyword>